<dbReference type="OrthoDB" id="10475148at2759"/>
<feature type="region of interest" description="Disordered" evidence="1">
    <location>
        <begin position="69"/>
        <end position="113"/>
    </location>
</feature>
<reference evidence="2" key="1">
    <citation type="submission" date="2012-04" db="EMBL/GenBank/DDBJ databases">
        <title>The Genome Sequence of Fusarium oxysporum melonis.</title>
        <authorList>
            <consortium name="The Broad Institute Genome Sequencing Platform"/>
            <person name="Ma L.-J."/>
            <person name="Gale L.R."/>
            <person name="Schwartz D.C."/>
            <person name="Zhou S."/>
            <person name="Corby-Kistler H."/>
            <person name="Young S.K."/>
            <person name="Zeng Q."/>
            <person name="Gargeya S."/>
            <person name="Fitzgerald M."/>
            <person name="Haas B."/>
            <person name="Abouelleil A."/>
            <person name="Alvarado L."/>
            <person name="Arachchi H.M."/>
            <person name="Berlin A."/>
            <person name="Brown A."/>
            <person name="Chapman S.B."/>
            <person name="Chen Z."/>
            <person name="Dunbar C."/>
            <person name="Freedman E."/>
            <person name="Gearin G."/>
            <person name="Goldberg J."/>
            <person name="Griggs A."/>
            <person name="Gujja S."/>
            <person name="Heiman D."/>
            <person name="Howarth C."/>
            <person name="Larson L."/>
            <person name="Lui A."/>
            <person name="MacDonald P.J.P."/>
            <person name="Montmayeur A."/>
            <person name="Murphy C."/>
            <person name="Neiman D."/>
            <person name="Pearson M."/>
            <person name="Priest M."/>
            <person name="Roberts A."/>
            <person name="Saif S."/>
            <person name="Shea T."/>
            <person name="Shenoy N."/>
            <person name="Sisk P."/>
            <person name="Stolte C."/>
            <person name="Sykes S."/>
            <person name="Wortman J."/>
            <person name="Nusbaum C."/>
            <person name="Birren B."/>
        </authorList>
    </citation>
    <scope>NUCLEOTIDE SEQUENCE</scope>
    <source>
        <strain evidence="2">26406</strain>
    </source>
</reference>
<evidence type="ECO:0000313" key="2">
    <source>
        <dbReference type="EMBL" id="EXK45972.1"/>
    </source>
</evidence>
<organism evidence="2">
    <name type="scientific">Fusarium oxysporum f. sp. melonis 26406</name>
    <dbReference type="NCBI Taxonomy" id="1089452"/>
    <lineage>
        <taxon>Eukaryota</taxon>
        <taxon>Fungi</taxon>
        <taxon>Dikarya</taxon>
        <taxon>Ascomycota</taxon>
        <taxon>Pezizomycotina</taxon>
        <taxon>Sordariomycetes</taxon>
        <taxon>Hypocreomycetidae</taxon>
        <taxon>Hypocreales</taxon>
        <taxon>Nectriaceae</taxon>
        <taxon>Fusarium</taxon>
        <taxon>Fusarium oxysporum species complex</taxon>
    </lineage>
</organism>
<evidence type="ECO:0000256" key="1">
    <source>
        <dbReference type="SAM" id="MobiDB-lite"/>
    </source>
</evidence>
<proteinExistence type="predicted"/>
<gene>
    <name evidence="2" type="ORF">FOMG_04216</name>
</gene>
<dbReference type="EMBL" id="JH659330">
    <property type="protein sequence ID" value="EXK45972.1"/>
    <property type="molecule type" value="Genomic_DNA"/>
</dbReference>
<reference evidence="2" key="2">
    <citation type="submission" date="2012-05" db="EMBL/GenBank/DDBJ databases">
        <title>Annotation of the Genome Sequence of Fusarium oxysporum f. sp. melonis 26406.</title>
        <authorList>
            <consortium name="The Broad Institute Genomics Platform"/>
            <person name="Ma L.-J."/>
            <person name="Corby-Kistler H."/>
            <person name="Broz K."/>
            <person name="Gale L.R."/>
            <person name="Jonkers W."/>
            <person name="O'Donnell K."/>
            <person name="Ploetz R."/>
            <person name="Steinberg C."/>
            <person name="Schwartz D.C."/>
            <person name="VanEtten H."/>
            <person name="Zhou S."/>
            <person name="Young S.K."/>
            <person name="Zeng Q."/>
            <person name="Gargeya S."/>
            <person name="Fitzgerald M."/>
            <person name="Abouelleil A."/>
            <person name="Alvarado L."/>
            <person name="Chapman S.B."/>
            <person name="Gainer-Dewar J."/>
            <person name="Goldberg J."/>
            <person name="Griggs A."/>
            <person name="Gujja S."/>
            <person name="Hansen M."/>
            <person name="Howarth C."/>
            <person name="Imamovic A."/>
            <person name="Ireland A."/>
            <person name="Larimer J."/>
            <person name="McCowan C."/>
            <person name="Murphy C."/>
            <person name="Pearson M."/>
            <person name="Poon T.W."/>
            <person name="Priest M."/>
            <person name="Roberts A."/>
            <person name="Saif S."/>
            <person name="Shea T."/>
            <person name="Sykes S."/>
            <person name="Wortman J."/>
            <person name="Nusbaum C."/>
            <person name="Birren B."/>
        </authorList>
    </citation>
    <scope>NUCLEOTIDE SEQUENCE</scope>
    <source>
        <strain evidence="2">26406</strain>
    </source>
</reference>
<dbReference type="AlphaFoldDB" id="X0AYQ8"/>
<dbReference type="VEuPathDB" id="FungiDB:FOMG_04216"/>
<name>X0AYQ8_FUSOX</name>
<sequence>MEFNTRPYIITISISAVSRSKSSVLLVSNPRLCGPVQGPISLRSGRVVWLEPKSTLALHTSCQTEVIVGGGSKARPVQPSSTQPKAEQRYAAEAQHGVGQSSRRSDAHQPPCNSMNPWGTGTFAYCSLCGSLVSSLAHVAPCGLQSQISGIQIESSPTYAA</sequence>
<accession>X0AYQ8</accession>
<protein>
    <submittedName>
        <fullName evidence="2">Uncharacterized protein</fullName>
    </submittedName>
</protein>
<dbReference type="HOGENOM" id="CLU_1796541_0_0_1"/>
<dbReference type="Proteomes" id="UP000030703">
    <property type="component" value="Unassembled WGS sequence"/>
</dbReference>